<dbReference type="AlphaFoldDB" id="A0A6N8JE70"/>
<name>A0A6N8JE70_9BACT</name>
<keyword evidence="2" id="KW-1185">Reference proteome</keyword>
<dbReference type="EMBL" id="WRXO01000005">
    <property type="protein sequence ID" value="MVT42422.1"/>
    <property type="molecule type" value="Genomic_DNA"/>
</dbReference>
<accession>A0A6N8JE70</accession>
<protein>
    <submittedName>
        <fullName evidence="1">Uncharacterized protein</fullName>
    </submittedName>
</protein>
<evidence type="ECO:0000313" key="2">
    <source>
        <dbReference type="Proteomes" id="UP000468388"/>
    </source>
</evidence>
<evidence type="ECO:0000313" key="1">
    <source>
        <dbReference type="EMBL" id="MVT42422.1"/>
    </source>
</evidence>
<dbReference type="OrthoDB" id="9859459at2"/>
<comment type="caution">
    <text evidence="1">The sequence shown here is derived from an EMBL/GenBank/DDBJ whole genome shotgun (WGS) entry which is preliminary data.</text>
</comment>
<dbReference type="Proteomes" id="UP000468388">
    <property type="component" value="Unassembled WGS sequence"/>
</dbReference>
<sequence>MIVSTRRIPLYDYTAGSGKEKRAFIDIANENKGGESTWEDGSSIRKTVIDVESGKFDLPSSHELPTSDISQMVQEGANDDVFTRDECIAMIDALTASMQRIP</sequence>
<gene>
    <name evidence="1" type="ORF">GO495_17650</name>
</gene>
<proteinExistence type="predicted"/>
<organism evidence="1 2">
    <name type="scientific">Chitinophaga oryziterrae</name>
    <dbReference type="NCBI Taxonomy" id="1031224"/>
    <lineage>
        <taxon>Bacteria</taxon>
        <taxon>Pseudomonadati</taxon>
        <taxon>Bacteroidota</taxon>
        <taxon>Chitinophagia</taxon>
        <taxon>Chitinophagales</taxon>
        <taxon>Chitinophagaceae</taxon>
        <taxon>Chitinophaga</taxon>
    </lineage>
</organism>
<reference evidence="1 2" key="1">
    <citation type="submission" date="2019-12" db="EMBL/GenBank/DDBJ databases">
        <title>The draft genomic sequence of strain Chitinophaga oryziterrae JCM 16595.</title>
        <authorList>
            <person name="Zhang X."/>
        </authorList>
    </citation>
    <scope>NUCLEOTIDE SEQUENCE [LARGE SCALE GENOMIC DNA]</scope>
    <source>
        <strain evidence="1 2">JCM 16595</strain>
    </source>
</reference>
<dbReference type="RefSeq" id="WP_157301058.1">
    <property type="nucleotide sequence ID" value="NZ_BAAAZB010000002.1"/>
</dbReference>